<dbReference type="HOGENOM" id="CLU_2186397_0_0_1"/>
<dbReference type="AlphaFoldDB" id="E3M7P7"/>
<dbReference type="EMBL" id="DS268427">
    <property type="protein sequence ID" value="EFO93680.1"/>
    <property type="molecule type" value="Genomic_DNA"/>
</dbReference>
<name>E3M7P7_CAERE</name>
<proteinExistence type="predicted"/>
<sequence length="109" mass="12731">MPVSTISYSSESIELDSIGPREPRGNASVSRVIVAHQQSGDKRKRRYSRKIRRNEQKSMKTSNSFVIIHDLADIMEMIQYRNKQMIIFNFLPNGKQKPSVVVQYVFFFF</sequence>
<keyword evidence="3" id="KW-1185">Reference proteome</keyword>
<gene>
    <name evidence="2" type="ORF">CRE_12562</name>
</gene>
<evidence type="ECO:0000313" key="2">
    <source>
        <dbReference type="EMBL" id="EFO93680.1"/>
    </source>
</evidence>
<protein>
    <submittedName>
        <fullName evidence="2">Uncharacterized protein</fullName>
    </submittedName>
</protein>
<feature type="compositionally biased region" description="Basic residues" evidence="1">
    <location>
        <begin position="42"/>
        <end position="52"/>
    </location>
</feature>
<dbReference type="Proteomes" id="UP000008281">
    <property type="component" value="Unassembled WGS sequence"/>
</dbReference>
<evidence type="ECO:0000256" key="1">
    <source>
        <dbReference type="SAM" id="MobiDB-lite"/>
    </source>
</evidence>
<accession>E3M7P7</accession>
<dbReference type="InParanoid" id="E3M7P7"/>
<organism evidence="3">
    <name type="scientific">Caenorhabditis remanei</name>
    <name type="common">Caenorhabditis vulgaris</name>
    <dbReference type="NCBI Taxonomy" id="31234"/>
    <lineage>
        <taxon>Eukaryota</taxon>
        <taxon>Metazoa</taxon>
        <taxon>Ecdysozoa</taxon>
        <taxon>Nematoda</taxon>
        <taxon>Chromadorea</taxon>
        <taxon>Rhabditida</taxon>
        <taxon>Rhabditina</taxon>
        <taxon>Rhabditomorpha</taxon>
        <taxon>Rhabditoidea</taxon>
        <taxon>Rhabditidae</taxon>
        <taxon>Peloderinae</taxon>
        <taxon>Caenorhabditis</taxon>
    </lineage>
</organism>
<reference evidence="2" key="1">
    <citation type="submission" date="2007-07" db="EMBL/GenBank/DDBJ databases">
        <title>PCAP assembly of the Caenorhabditis remanei genome.</title>
        <authorList>
            <consortium name="The Caenorhabditis remanei Sequencing Consortium"/>
            <person name="Wilson R.K."/>
        </authorList>
    </citation>
    <scope>NUCLEOTIDE SEQUENCE [LARGE SCALE GENOMIC DNA]</scope>
    <source>
        <strain evidence="2">PB4641</strain>
    </source>
</reference>
<feature type="region of interest" description="Disordered" evidence="1">
    <location>
        <begin position="33"/>
        <end position="58"/>
    </location>
</feature>
<evidence type="ECO:0000313" key="3">
    <source>
        <dbReference type="Proteomes" id="UP000008281"/>
    </source>
</evidence>